<proteinExistence type="predicted"/>
<keyword evidence="3" id="KW-1185">Reference proteome</keyword>
<evidence type="ECO:0008006" key="4">
    <source>
        <dbReference type="Google" id="ProtNLM"/>
    </source>
</evidence>
<feature type="chain" id="PRO_5038103845" description="DUF2690 domain-containing protein" evidence="1">
    <location>
        <begin position="32"/>
        <end position="156"/>
    </location>
</feature>
<organism evidence="2 3">
    <name type="scientific">Streptomyces fructofermentans</name>
    <dbReference type="NCBI Taxonomy" id="152141"/>
    <lineage>
        <taxon>Bacteria</taxon>
        <taxon>Bacillati</taxon>
        <taxon>Actinomycetota</taxon>
        <taxon>Actinomycetes</taxon>
        <taxon>Kitasatosporales</taxon>
        <taxon>Streptomycetaceae</taxon>
        <taxon>Streptomyces</taxon>
    </lineage>
</organism>
<protein>
    <recommendedName>
        <fullName evidence="4">DUF2690 domain-containing protein</fullName>
    </recommendedName>
</protein>
<name>A0A918NK66_9ACTN</name>
<dbReference type="EMBL" id="BMWD01000017">
    <property type="protein sequence ID" value="GGX74297.1"/>
    <property type="molecule type" value="Genomic_DNA"/>
</dbReference>
<gene>
    <name evidence="2" type="ORF">GCM10010515_47430</name>
</gene>
<dbReference type="Pfam" id="PF10901">
    <property type="entry name" value="DUF2690"/>
    <property type="match status" value="1"/>
</dbReference>
<comment type="caution">
    <text evidence="2">The sequence shown here is derived from an EMBL/GenBank/DDBJ whole genome shotgun (WGS) entry which is preliminary data.</text>
</comment>
<dbReference type="AlphaFoldDB" id="A0A918NK66"/>
<dbReference type="Proteomes" id="UP000645555">
    <property type="component" value="Unassembled WGS sequence"/>
</dbReference>
<reference evidence="2" key="2">
    <citation type="submission" date="2020-09" db="EMBL/GenBank/DDBJ databases">
        <authorList>
            <person name="Sun Q."/>
            <person name="Ohkuma M."/>
        </authorList>
    </citation>
    <scope>NUCLEOTIDE SEQUENCE</scope>
    <source>
        <strain evidence="2">JCM 4956</strain>
    </source>
</reference>
<dbReference type="InterPro" id="IPR021224">
    <property type="entry name" value="DUF2690"/>
</dbReference>
<reference evidence="2" key="1">
    <citation type="journal article" date="2014" name="Int. J. Syst. Evol. Microbiol.">
        <title>Complete genome sequence of Corynebacterium casei LMG S-19264T (=DSM 44701T), isolated from a smear-ripened cheese.</title>
        <authorList>
            <consortium name="US DOE Joint Genome Institute (JGI-PGF)"/>
            <person name="Walter F."/>
            <person name="Albersmeier A."/>
            <person name="Kalinowski J."/>
            <person name="Ruckert C."/>
        </authorList>
    </citation>
    <scope>NUCLEOTIDE SEQUENCE</scope>
    <source>
        <strain evidence="2">JCM 4956</strain>
    </source>
</reference>
<evidence type="ECO:0000313" key="3">
    <source>
        <dbReference type="Proteomes" id="UP000645555"/>
    </source>
</evidence>
<evidence type="ECO:0000256" key="1">
    <source>
        <dbReference type="SAM" id="SignalP"/>
    </source>
</evidence>
<accession>A0A918NK66</accession>
<feature type="signal peptide" evidence="1">
    <location>
        <begin position="1"/>
        <end position="31"/>
    </location>
</feature>
<evidence type="ECO:0000313" key="2">
    <source>
        <dbReference type="EMBL" id="GGX74297.1"/>
    </source>
</evidence>
<keyword evidence="1" id="KW-0732">Signal</keyword>
<sequence>MSFGMRNLARAGVVAGALGLSLIATMGGAQAYTHDGSDPSAAGCSGDATTVESATVKNSNATFGTIELRYSLKCHTAWARLTLNYTQSACGNAAAGYECAHAYVVRNNDGRQYSCEISKGQKQCYTPMVYDKGLTSFAQAYIDSAAGQANTRTASY</sequence>